<dbReference type="EMBL" id="AAGLUV010000030">
    <property type="protein sequence ID" value="EBP4586384.1"/>
    <property type="molecule type" value="Genomic_DNA"/>
</dbReference>
<evidence type="ECO:0000256" key="2">
    <source>
        <dbReference type="ARBA" id="ARBA00016112"/>
    </source>
</evidence>
<dbReference type="Proteomes" id="UP000839610">
    <property type="component" value="Unassembled WGS sequence"/>
</dbReference>
<dbReference type="PROSITE" id="PS50231">
    <property type="entry name" value="RICIN_B_LECTIN"/>
    <property type="match status" value="1"/>
</dbReference>
<keyword evidence="8" id="KW-0564">Palmitate</keyword>
<feature type="signal peptide" evidence="11">
    <location>
        <begin position="1"/>
        <end position="22"/>
    </location>
</feature>
<dbReference type="AlphaFoldDB" id="A0A5U3IYP2"/>
<evidence type="ECO:0000256" key="7">
    <source>
        <dbReference type="ARBA" id="ARBA00023136"/>
    </source>
</evidence>
<accession>A0A5U3IYP2</accession>
<evidence type="ECO:0000256" key="5">
    <source>
        <dbReference type="ARBA" id="ARBA00022734"/>
    </source>
</evidence>
<keyword evidence="10" id="KW-0449">Lipoprotein</keyword>
<dbReference type="PRINTS" id="PR01387">
    <property type="entry name" value="CDTOXINA"/>
</dbReference>
<reference evidence="12" key="1">
    <citation type="submission" date="2018-07" db="EMBL/GenBank/DDBJ databases">
        <authorList>
            <consortium name="GenomeTrakr network: Whole genome sequencing for foodborne pathogen traceback"/>
        </authorList>
    </citation>
    <scope>NUCLEOTIDE SEQUENCE [LARGE SCALE GENOMIC DNA]</scope>
    <source>
        <strain evidence="12">FDA00008842</strain>
    </source>
</reference>
<dbReference type="InterPro" id="IPR003558">
    <property type="entry name" value="CDtoxinA/C"/>
</dbReference>
<feature type="chain" id="PRO_5024985920" description="Cytolethal distending toxin subunit A" evidence="11">
    <location>
        <begin position="23"/>
        <end position="249"/>
    </location>
</feature>
<dbReference type="Pfam" id="PF03498">
    <property type="entry name" value="CDtoxinA"/>
    <property type="match status" value="1"/>
</dbReference>
<name>A0A5U3IYP2_SALER</name>
<keyword evidence="9" id="KW-0998">Cell outer membrane</keyword>
<dbReference type="CDD" id="cd23414">
    <property type="entry name" value="beta-trefoil_Ricin_CdtA"/>
    <property type="match status" value="1"/>
</dbReference>
<proteinExistence type="predicted"/>
<keyword evidence="5" id="KW-0430">Lectin</keyword>
<evidence type="ECO:0000256" key="11">
    <source>
        <dbReference type="SAM" id="SignalP"/>
    </source>
</evidence>
<keyword evidence="3" id="KW-0800">Toxin</keyword>
<dbReference type="InterPro" id="IPR035992">
    <property type="entry name" value="Ricin_B-like_lectins"/>
</dbReference>
<sequence>MKKRYWLILLLFITQVSCSSSPSPVKDDEFRKVFPLPSGNGPIPPESGEPGLVFPGPGPVNENILLSSGVNAPVPGPRDHPSVTIMSMSGAIITVWSRHRNSWVWGYTPWDSNSFGGLRNWLILPSKTPGTIRFVNQATGTCLTYGFGISGVGGFIHAPCNFNSNIFDFRLIPTLNGNVFIQSVAVKRCIRARFLDRTSASPYAYEILQANCPGPGEQNLELQWSISEPLTSALAAISKPELKPFPPVP</sequence>
<keyword evidence="4 11" id="KW-0732">Signal</keyword>
<organism evidence="12">
    <name type="scientific">Salmonella enterica</name>
    <name type="common">Salmonella choleraesuis</name>
    <dbReference type="NCBI Taxonomy" id="28901"/>
    <lineage>
        <taxon>Bacteria</taxon>
        <taxon>Pseudomonadati</taxon>
        <taxon>Pseudomonadota</taxon>
        <taxon>Gammaproteobacteria</taxon>
        <taxon>Enterobacterales</taxon>
        <taxon>Enterobacteriaceae</taxon>
        <taxon>Salmonella</taxon>
    </lineage>
</organism>
<dbReference type="GO" id="GO:0009279">
    <property type="term" value="C:cell outer membrane"/>
    <property type="evidence" value="ECO:0007669"/>
    <property type="project" value="UniProtKB-SubCell"/>
</dbReference>
<dbReference type="SUPFAM" id="SSF50370">
    <property type="entry name" value="Ricin B-like lectins"/>
    <property type="match status" value="1"/>
</dbReference>
<comment type="subcellular location">
    <subcellularLocation>
        <location evidence="1">Cell outer membrane</location>
        <topology evidence="1">Lipid-anchor</topology>
    </subcellularLocation>
</comment>
<dbReference type="GO" id="GO:0090729">
    <property type="term" value="F:toxin activity"/>
    <property type="evidence" value="ECO:0007669"/>
    <property type="project" value="UniProtKB-KW"/>
</dbReference>
<dbReference type="Gene3D" id="2.80.10.50">
    <property type="match status" value="1"/>
</dbReference>
<dbReference type="GO" id="GO:0030246">
    <property type="term" value="F:carbohydrate binding"/>
    <property type="evidence" value="ECO:0007669"/>
    <property type="project" value="UniProtKB-KW"/>
</dbReference>
<protein>
    <recommendedName>
        <fullName evidence="2">Cytolethal distending toxin subunit A</fullName>
    </recommendedName>
</protein>
<comment type="caution">
    <text evidence="12">The sequence shown here is derived from an EMBL/GenBank/DDBJ whole genome shotgun (WGS) entry which is preliminary data.</text>
</comment>
<keyword evidence="7" id="KW-0472">Membrane</keyword>
<evidence type="ECO:0000256" key="8">
    <source>
        <dbReference type="ARBA" id="ARBA00023139"/>
    </source>
</evidence>
<dbReference type="InterPro" id="IPR015957">
    <property type="entry name" value="CDtoxinA"/>
</dbReference>
<evidence type="ECO:0000256" key="10">
    <source>
        <dbReference type="ARBA" id="ARBA00023288"/>
    </source>
</evidence>
<evidence type="ECO:0000313" key="12">
    <source>
        <dbReference type="EMBL" id="EBP4586384.1"/>
    </source>
</evidence>
<evidence type="ECO:0000256" key="9">
    <source>
        <dbReference type="ARBA" id="ARBA00023237"/>
    </source>
</evidence>
<evidence type="ECO:0000256" key="3">
    <source>
        <dbReference type="ARBA" id="ARBA00022656"/>
    </source>
</evidence>
<evidence type="ECO:0000256" key="6">
    <source>
        <dbReference type="ARBA" id="ARBA00023026"/>
    </source>
</evidence>
<evidence type="ECO:0000256" key="1">
    <source>
        <dbReference type="ARBA" id="ARBA00004459"/>
    </source>
</evidence>
<keyword evidence="6" id="KW-0843">Virulence</keyword>
<evidence type="ECO:0000256" key="4">
    <source>
        <dbReference type="ARBA" id="ARBA00022729"/>
    </source>
</evidence>
<gene>
    <name evidence="12" type="ORF">VH79_25010</name>
</gene>